<dbReference type="InterPro" id="IPR036291">
    <property type="entry name" value="NAD(P)-bd_dom_sf"/>
</dbReference>
<dbReference type="Gene3D" id="3.40.50.720">
    <property type="entry name" value="NAD(P)-binding Rossmann-like Domain"/>
    <property type="match status" value="1"/>
</dbReference>
<dbReference type="GO" id="GO:0044877">
    <property type="term" value="F:protein-containing complex binding"/>
    <property type="evidence" value="ECO:0007669"/>
    <property type="project" value="TreeGrafter"/>
</dbReference>
<dbReference type="AlphaFoldDB" id="A0A6B2JWL9"/>
<dbReference type="PANTHER" id="PTHR12126:SF11">
    <property type="entry name" value="NADH DEHYDROGENASE [UBIQUINONE] 1 ALPHA SUBCOMPLEX SUBUNIT 9, MITOCHONDRIAL"/>
    <property type="match status" value="1"/>
</dbReference>
<dbReference type="PANTHER" id="PTHR12126">
    <property type="entry name" value="NADH-UBIQUINONE OXIDOREDUCTASE 39 KDA SUBUNIT-RELATED"/>
    <property type="match status" value="1"/>
</dbReference>
<accession>A0A6B2JWL9</accession>
<dbReference type="SUPFAM" id="SSF51735">
    <property type="entry name" value="NAD(P)-binding Rossmann-fold domains"/>
    <property type="match status" value="1"/>
</dbReference>
<name>A0A6B2JWL9_9RHOB</name>
<proteinExistence type="predicted"/>
<dbReference type="InterPro" id="IPR001509">
    <property type="entry name" value="Epimerase_deHydtase"/>
</dbReference>
<evidence type="ECO:0000313" key="3">
    <source>
        <dbReference type="Proteomes" id="UP000474757"/>
    </source>
</evidence>
<protein>
    <submittedName>
        <fullName evidence="2">Complex I NDUFA9 subunit family protein</fullName>
    </submittedName>
</protein>
<keyword evidence="3" id="KW-1185">Reference proteome</keyword>
<reference evidence="2 3" key="1">
    <citation type="submission" date="2020-02" db="EMBL/GenBank/DDBJ databases">
        <title>Pseudoroseicyclus tamarix, sp. nov., isolated from offshore sediment of a Tamarix chinensis forest.</title>
        <authorList>
            <person name="Gai Y."/>
        </authorList>
    </citation>
    <scope>NUCLEOTIDE SEQUENCE [LARGE SCALE GENOMIC DNA]</scope>
    <source>
        <strain evidence="2 3">CLL3-39</strain>
    </source>
</reference>
<dbReference type="Pfam" id="PF01370">
    <property type="entry name" value="Epimerase"/>
    <property type="match status" value="1"/>
</dbReference>
<dbReference type="RefSeq" id="WP_163896234.1">
    <property type="nucleotide sequence ID" value="NZ_JAAFYS010000004.1"/>
</dbReference>
<gene>
    <name evidence="2" type="ORF">GZA08_18185</name>
</gene>
<sequence length="327" mass="34857">MAGLVTIFGGSGFLGRHIARRLAKEGWRVRVAVREVAAAGFVRQYGVVGQVMPVFCNIRDDDSVAAALAGADAAINCVGILADNGRNTLKAINEDGAARIARVSKEMGIKHLVHLSGLGADADSESSYLRTKADGEQAVREIFPGAMILRPAPLFGPDDTFFNRLGNMARMLPVIPLPKQHTRLQPVYVDDVAAAAALGASGRAPGGTYALGGPEVMTQREVMEAICTLIRRRRVLFGLPDWLARPVAWAGGIVQVLSLGIIKAPITSDELRALSSDSVVPEGAKGFAELGLTPTAMEVVLPSYMWRFRPSGQYLAIKDSAKGLRKS</sequence>
<evidence type="ECO:0000259" key="1">
    <source>
        <dbReference type="Pfam" id="PF01370"/>
    </source>
</evidence>
<dbReference type="Proteomes" id="UP000474757">
    <property type="component" value="Unassembled WGS sequence"/>
</dbReference>
<organism evidence="2 3">
    <name type="scientific">Pseudoroseicyclus tamaricis</name>
    <dbReference type="NCBI Taxonomy" id="2705421"/>
    <lineage>
        <taxon>Bacteria</taxon>
        <taxon>Pseudomonadati</taxon>
        <taxon>Pseudomonadota</taxon>
        <taxon>Alphaproteobacteria</taxon>
        <taxon>Rhodobacterales</taxon>
        <taxon>Paracoccaceae</taxon>
        <taxon>Pseudoroseicyclus</taxon>
    </lineage>
</organism>
<dbReference type="InterPro" id="IPR051207">
    <property type="entry name" value="ComplexI_NDUFA9_subunit"/>
</dbReference>
<feature type="domain" description="NAD-dependent epimerase/dehydratase" evidence="1">
    <location>
        <begin position="5"/>
        <end position="198"/>
    </location>
</feature>
<dbReference type="EMBL" id="JAAGAB010000004">
    <property type="protein sequence ID" value="NDV02897.1"/>
    <property type="molecule type" value="Genomic_DNA"/>
</dbReference>
<evidence type="ECO:0000313" key="2">
    <source>
        <dbReference type="EMBL" id="NDV02897.1"/>
    </source>
</evidence>
<comment type="caution">
    <text evidence="2">The sequence shown here is derived from an EMBL/GenBank/DDBJ whole genome shotgun (WGS) entry which is preliminary data.</text>
</comment>
<dbReference type="CDD" id="cd05271">
    <property type="entry name" value="NDUFA9_like_SDR_a"/>
    <property type="match status" value="1"/>
</dbReference>